<feature type="region of interest" description="Disordered" evidence="1">
    <location>
        <begin position="343"/>
        <end position="456"/>
    </location>
</feature>
<feature type="region of interest" description="Disordered" evidence="1">
    <location>
        <begin position="547"/>
        <end position="613"/>
    </location>
</feature>
<dbReference type="AlphaFoldDB" id="A0A2H3IYN5"/>
<sequence length="613" mass="65356">MSTISPSAPLHAFLPQNIPEPWGTLHPTISPNATEPRFNIGNYYGSLNNMPYSQQPQLFQHYGLSQVVTNPFPPLPPPLPQLHVPPPLPPPEPNPELHVAEDPIPVPEFDEEQAMDLESDAGDGDVYMVIDSGPTMAGTDPSLPGNINDDLDDGHSIASSRAQSPVPAPAKRPYEPYQTSSDDSPIPGLSMGERPAATPSPAPPTPIEVVEEEESAQPPSSDERKAVSTLNPTVACWVPLSQRPDKPAVGTSAEPMAVEEISTPQETRTDPPKLSIQQPVRQVRAVPLPTPSPTIVTVQKLAALAPTPETGVDRAVPASKRSLLERQRELEERIAYVKEELARRGVASSISAASAETTSSSVASGSGYATRGSTPSQVAADGESRPAIDTGKRQVPTMAPLQIQPSDAPPVPPLPTPALSESTSATGTNKSRSTSPSLEDAVTPESGASTGKSLNGATMSLDELAISFITETIQTVNTPPPPAAKPTPPPEKMSQAAEKMLLAAKQKRLEQHIAESKMLMAKLGTARSKEERESILSTLRERRRAMEEDMKADAVSVVQPTSAMSPTPLPAAPAPPPFSRPQSAQSWKTRWPETAREANILIISDDEDDEDDE</sequence>
<dbReference type="EMBL" id="KB467843">
    <property type="protein sequence ID" value="PCH35110.1"/>
    <property type="molecule type" value="Genomic_DNA"/>
</dbReference>
<evidence type="ECO:0000256" key="1">
    <source>
        <dbReference type="SAM" id="MobiDB-lite"/>
    </source>
</evidence>
<feature type="region of interest" description="Disordered" evidence="1">
    <location>
        <begin position="124"/>
        <end position="292"/>
    </location>
</feature>
<protein>
    <submittedName>
        <fullName evidence="2">Uncharacterized protein</fullName>
    </submittedName>
</protein>
<proteinExistence type="predicted"/>
<name>A0A2H3IYN5_WOLCO</name>
<feature type="compositionally biased region" description="Polar residues" evidence="1">
    <location>
        <begin position="446"/>
        <end position="456"/>
    </location>
</feature>
<gene>
    <name evidence="2" type="ORF">WOLCODRAFT_27644</name>
</gene>
<accession>A0A2H3IYN5</accession>
<organism evidence="2 3">
    <name type="scientific">Wolfiporia cocos (strain MD-104)</name>
    <name type="common">Brown rot fungus</name>
    <dbReference type="NCBI Taxonomy" id="742152"/>
    <lineage>
        <taxon>Eukaryota</taxon>
        <taxon>Fungi</taxon>
        <taxon>Dikarya</taxon>
        <taxon>Basidiomycota</taxon>
        <taxon>Agaricomycotina</taxon>
        <taxon>Agaricomycetes</taxon>
        <taxon>Polyporales</taxon>
        <taxon>Phaeolaceae</taxon>
        <taxon>Wolfiporia</taxon>
    </lineage>
</organism>
<feature type="compositionally biased region" description="Polar residues" evidence="1">
    <location>
        <begin position="419"/>
        <end position="437"/>
    </location>
</feature>
<feature type="compositionally biased region" description="Pro residues" evidence="1">
    <location>
        <begin position="567"/>
        <end position="579"/>
    </location>
</feature>
<feature type="compositionally biased region" description="Pro residues" evidence="1">
    <location>
        <begin position="407"/>
        <end position="416"/>
    </location>
</feature>
<keyword evidence="3" id="KW-1185">Reference proteome</keyword>
<feature type="region of interest" description="Disordered" evidence="1">
    <location>
        <begin position="473"/>
        <end position="495"/>
    </location>
</feature>
<evidence type="ECO:0000313" key="2">
    <source>
        <dbReference type="EMBL" id="PCH35110.1"/>
    </source>
</evidence>
<feature type="compositionally biased region" description="Pro residues" evidence="1">
    <location>
        <begin position="478"/>
        <end position="491"/>
    </location>
</feature>
<feature type="compositionally biased region" description="Acidic residues" evidence="1">
    <location>
        <begin position="604"/>
        <end position="613"/>
    </location>
</feature>
<feature type="compositionally biased region" description="Basic and acidic residues" evidence="1">
    <location>
        <begin position="382"/>
        <end position="392"/>
    </location>
</feature>
<feature type="compositionally biased region" description="Low complexity" evidence="1">
    <location>
        <begin position="344"/>
        <end position="366"/>
    </location>
</feature>
<feature type="region of interest" description="Disordered" evidence="1">
    <location>
        <begin position="75"/>
        <end position="101"/>
    </location>
</feature>
<feature type="compositionally biased region" description="Pro residues" evidence="1">
    <location>
        <begin position="75"/>
        <end position="94"/>
    </location>
</feature>
<evidence type="ECO:0000313" key="3">
    <source>
        <dbReference type="Proteomes" id="UP000218811"/>
    </source>
</evidence>
<dbReference type="Proteomes" id="UP000218811">
    <property type="component" value="Unassembled WGS sequence"/>
</dbReference>
<dbReference type="OMA" id="WEPAIND"/>
<dbReference type="OrthoDB" id="2804702at2759"/>
<reference evidence="2 3" key="1">
    <citation type="journal article" date="2012" name="Science">
        <title>The Paleozoic origin of enzymatic lignin decomposition reconstructed from 31 fungal genomes.</title>
        <authorList>
            <person name="Floudas D."/>
            <person name="Binder M."/>
            <person name="Riley R."/>
            <person name="Barry K."/>
            <person name="Blanchette R.A."/>
            <person name="Henrissat B."/>
            <person name="Martinez A.T."/>
            <person name="Otillar R."/>
            <person name="Spatafora J.W."/>
            <person name="Yadav J.S."/>
            <person name="Aerts A."/>
            <person name="Benoit I."/>
            <person name="Boyd A."/>
            <person name="Carlson A."/>
            <person name="Copeland A."/>
            <person name="Coutinho P.M."/>
            <person name="de Vries R.P."/>
            <person name="Ferreira P."/>
            <person name="Findley K."/>
            <person name="Foster B."/>
            <person name="Gaskell J."/>
            <person name="Glotzer D."/>
            <person name="Gorecki P."/>
            <person name="Heitman J."/>
            <person name="Hesse C."/>
            <person name="Hori C."/>
            <person name="Igarashi K."/>
            <person name="Jurgens J.A."/>
            <person name="Kallen N."/>
            <person name="Kersten P."/>
            <person name="Kohler A."/>
            <person name="Kuees U."/>
            <person name="Kumar T.K.A."/>
            <person name="Kuo A."/>
            <person name="LaButti K."/>
            <person name="Larrondo L.F."/>
            <person name="Lindquist E."/>
            <person name="Ling A."/>
            <person name="Lombard V."/>
            <person name="Lucas S."/>
            <person name="Lundell T."/>
            <person name="Martin R."/>
            <person name="McLaughlin D.J."/>
            <person name="Morgenstern I."/>
            <person name="Morin E."/>
            <person name="Murat C."/>
            <person name="Nagy L.G."/>
            <person name="Nolan M."/>
            <person name="Ohm R.A."/>
            <person name="Patyshakuliyeva A."/>
            <person name="Rokas A."/>
            <person name="Ruiz-Duenas F.J."/>
            <person name="Sabat G."/>
            <person name="Salamov A."/>
            <person name="Samejima M."/>
            <person name="Schmutz J."/>
            <person name="Slot J.C."/>
            <person name="St John F."/>
            <person name="Stenlid J."/>
            <person name="Sun H."/>
            <person name="Sun S."/>
            <person name="Syed K."/>
            <person name="Tsang A."/>
            <person name="Wiebenga A."/>
            <person name="Young D."/>
            <person name="Pisabarro A."/>
            <person name="Eastwood D.C."/>
            <person name="Martin F."/>
            <person name="Cullen D."/>
            <person name="Grigoriev I.V."/>
            <person name="Hibbett D.S."/>
        </authorList>
    </citation>
    <scope>NUCLEOTIDE SEQUENCE [LARGE SCALE GENOMIC DNA]</scope>
    <source>
        <strain evidence="2 3">MD-104</strain>
    </source>
</reference>